<dbReference type="Proteomes" id="UP000233769">
    <property type="component" value="Chromosome tk0001"/>
</dbReference>
<dbReference type="SUPFAM" id="SSF143011">
    <property type="entry name" value="RelE-like"/>
    <property type="match status" value="1"/>
</dbReference>
<dbReference type="EMBL" id="LT962688">
    <property type="protein sequence ID" value="SOR29427.1"/>
    <property type="molecule type" value="Genomic_DNA"/>
</dbReference>
<reference evidence="2" key="1">
    <citation type="submission" date="2017-10" db="EMBL/GenBank/DDBJ databases">
        <authorList>
            <person name="Regsiter A."/>
            <person name="William W."/>
        </authorList>
    </citation>
    <scope>NUCLEOTIDE SEQUENCE [LARGE SCALE GENOMIC DNA]</scope>
</reference>
<dbReference type="GeneID" id="72990590"/>
<dbReference type="PANTHER" id="PTHR38813:SF1">
    <property type="entry name" value="TOXIN RELE1-RELATED"/>
    <property type="match status" value="1"/>
</dbReference>
<gene>
    <name evidence="1" type="ORF">TK0001_2825</name>
</gene>
<dbReference type="RefSeq" id="WP_076643450.1">
    <property type="nucleotide sequence ID" value="NZ_CP019322.1"/>
</dbReference>
<dbReference type="InterPro" id="IPR052747">
    <property type="entry name" value="TA_system_RelE_toxin"/>
</dbReference>
<dbReference type="InterPro" id="IPR007712">
    <property type="entry name" value="RelE/ParE_toxin"/>
</dbReference>
<evidence type="ECO:0000313" key="2">
    <source>
        <dbReference type="Proteomes" id="UP000233769"/>
    </source>
</evidence>
<evidence type="ECO:0000313" key="1">
    <source>
        <dbReference type="EMBL" id="SOR29427.1"/>
    </source>
</evidence>
<dbReference type="AlphaFoldDB" id="A0A1P8QSY5"/>
<accession>A0A1P8QSY5</accession>
<name>A0A1P8QSY5_METEX</name>
<protein>
    <submittedName>
        <fullName evidence="1">Uncharacterized protein</fullName>
    </submittedName>
</protein>
<dbReference type="Pfam" id="PF05016">
    <property type="entry name" value="ParE_toxin"/>
    <property type="match status" value="1"/>
</dbReference>
<dbReference type="Gene3D" id="3.30.2310.20">
    <property type="entry name" value="RelE-like"/>
    <property type="match status" value="1"/>
</dbReference>
<dbReference type="InterPro" id="IPR035093">
    <property type="entry name" value="RelE/ParE_toxin_dom_sf"/>
</dbReference>
<dbReference type="PANTHER" id="PTHR38813">
    <property type="match status" value="1"/>
</dbReference>
<organism evidence="1 2">
    <name type="scientific">Methylorubrum extorquens</name>
    <name type="common">Methylobacterium dichloromethanicum</name>
    <name type="synonym">Methylobacterium extorquens</name>
    <dbReference type="NCBI Taxonomy" id="408"/>
    <lineage>
        <taxon>Bacteria</taxon>
        <taxon>Pseudomonadati</taxon>
        <taxon>Pseudomonadota</taxon>
        <taxon>Alphaproteobacteria</taxon>
        <taxon>Hyphomicrobiales</taxon>
        <taxon>Methylobacteriaceae</taxon>
        <taxon>Methylorubrum</taxon>
    </lineage>
</organism>
<sequence length="85" mass="9624">MGRSLVFTRAAARALSRMPRNTEEWIRGKLRQLADDPSALSNNVKALKGGDDRYRLRVGDWRVLFTIEADRIIVHEVGPRGSIYG</sequence>
<proteinExistence type="predicted"/>